<dbReference type="InterPro" id="IPR050258">
    <property type="entry name" value="Leguminous_Lectin"/>
</dbReference>
<proteinExistence type="inferred from homology"/>
<dbReference type="PANTHER" id="PTHR32401">
    <property type="entry name" value="CONCANAVALIN A-LIKE LECTIN FAMILY PROTEIN"/>
    <property type="match status" value="1"/>
</dbReference>
<dbReference type="GO" id="GO:0030246">
    <property type="term" value="F:carbohydrate binding"/>
    <property type="evidence" value="ECO:0007669"/>
    <property type="project" value="UniProtKB-KW"/>
</dbReference>
<dbReference type="SUPFAM" id="SSF49899">
    <property type="entry name" value="Concanavalin A-like lectins/glucanases"/>
    <property type="match status" value="1"/>
</dbReference>
<comment type="caution">
    <text evidence="4">The sequence shown here is derived from an EMBL/GenBank/DDBJ whole genome shotgun (WGS) entry which is preliminary data.</text>
</comment>
<dbReference type="InterPro" id="IPR013320">
    <property type="entry name" value="ConA-like_dom_sf"/>
</dbReference>
<protein>
    <recommendedName>
        <fullName evidence="3">Legume lectin domain-containing protein</fullName>
    </recommendedName>
</protein>
<dbReference type="EMBL" id="JARBHA010000008">
    <property type="protein sequence ID" value="KAJ9695395.1"/>
    <property type="molecule type" value="Genomic_DNA"/>
</dbReference>
<evidence type="ECO:0000313" key="4">
    <source>
        <dbReference type="EMBL" id="KAJ9695395.1"/>
    </source>
</evidence>
<sequence length="233" mass="26119">MSTTIVSSSSYSRDAASNSNQEFLFLGQLKLNASAEIQTNGSLTAINSRQHKGQVFYTLPLQLKNSHLFCFLYKPTIPSYIKEGIAFVIASSKMLPDSFDNAEQQNAIENIFSIALFTKFSWHDREVGDADNYMAISLNDVTLIEHSPLNYHTDGNGELKKIKLTGGEPVQVWLEYDGRVKKLNVTLAPLGVGLFYLSHKIFHPLSLRMCMLICQLIILQLYHHIIYSAGALN</sequence>
<dbReference type="PANTHER" id="PTHR32401:SF49">
    <property type="entry name" value="OS10G0129200 PROTEIN"/>
    <property type="match status" value="1"/>
</dbReference>
<accession>A0AA39DTV5</accession>
<feature type="domain" description="Legume lectin" evidence="3">
    <location>
        <begin position="28"/>
        <end position="192"/>
    </location>
</feature>
<dbReference type="Gene3D" id="2.60.120.200">
    <property type="match status" value="1"/>
</dbReference>
<organism evidence="4 5">
    <name type="scientific">Vitis rotundifolia</name>
    <name type="common">Muscadine grape</name>
    <dbReference type="NCBI Taxonomy" id="103349"/>
    <lineage>
        <taxon>Eukaryota</taxon>
        <taxon>Viridiplantae</taxon>
        <taxon>Streptophyta</taxon>
        <taxon>Embryophyta</taxon>
        <taxon>Tracheophyta</taxon>
        <taxon>Spermatophyta</taxon>
        <taxon>Magnoliopsida</taxon>
        <taxon>eudicotyledons</taxon>
        <taxon>Gunneridae</taxon>
        <taxon>Pentapetalae</taxon>
        <taxon>rosids</taxon>
        <taxon>Vitales</taxon>
        <taxon>Vitaceae</taxon>
        <taxon>Viteae</taxon>
        <taxon>Vitis</taxon>
    </lineage>
</organism>
<gene>
    <name evidence="4" type="ORF">PVL29_010725</name>
</gene>
<keyword evidence="2" id="KW-0430">Lectin</keyword>
<evidence type="ECO:0000256" key="1">
    <source>
        <dbReference type="ARBA" id="ARBA00007606"/>
    </source>
</evidence>
<comment type="similarity">
    <text evidence="1">Belongs to the leguminous lectin family.</text>
</comment>
<dbReference type="Pfam" id="PF00139">
    <property type="entry name" value="Lectin_legB"/>
    <property type="match status" value="1"/>
</dbReference>
<reference evidence="4 5" key="1">
    <citation type="journal article" date="2023" name="BMC Biotechnol.">
        <title>Vitis rotundifolia cv Carlos genome sequencing.</title>
        <authorList>
            <person name="Huff M."/>
            <person name="Hulse-Kemp A."/>
            <person name="Scheffler B."/>
            <person name="Youngblood R."/>
            <person name="Simpson S."/>
            <person name="Babiker E."/>
            <person name="Staton M."/>
        </authorList>
    </citation>
    <scope>NUCLEOTIDE SEQUENCE [LARGE SCALE GENOMIC DNA]</scope>
    <source>
        <tissue evidence="4">Leaf</tissue>
    </source>
</reference>
<dbReference type="InterPro" id="IPR001220">
    <property type="entry name" value="Legume_lectin_dom"/>
</dbReference>
<dbReference type="AlphaFoldDB" id="A0AA39DTV5"/>
<evidence type="ECO:0000259" key="3">
    <source>
        <dbReference type="Pfam" id="PF00139"/>
    </source>
</evidence>
<dbReference type="Proteomes" id="UP001168098">
    <property type="component" value="Unassembled WGS sequence"/>
</dbReference>
<keyword evidence="5" id="KW-1185">Reference proteome</keyword>
<evidence type="ECO:0000313" key="5">
    <source>
        <dbReference type="Proteomes" id="UP001168098"/>
    </source>
</evidence>
<evidence type="ECO:0000256" key="2">
    <source>
        <dbReference type="ARBA" id="ARBA00022734"/>
    </source>
</evidence>
<name>A0AA39DTV5_VITRO</name>